<sequence length="110" mass="12829">MNQLQKLYNYSNASVNFKIFEPDLYIVSNKNSWLGYSADGVVIKKCKYISIVKGIYTLKNPHPYYGQIQLGMYLFNLPSTDFCLDCSFYNSMFVITVLMDDKFIFKNLND</sequence>
<dbReference type="InterPro" id="IPR011604">
    <property type="entry name" value="PDDEXK-like_dom_sf"/>
</dbReference>
<comment type="caution">
    <text evidence="1">The sequence shown here is derived from an EMBL/GenBank/DDBJ whole genome shotgun (WGS) entry which is preliminary data.</text>
</comment>
<evidence type="ECO:0000313" key="1">
    <source>
        <dbReference type="EMBL" id="KAF0765341.1"/>
    </source>
</evidence>
<gene>
    <name evidence="1" type="ORF">FWK35_00013698</name>
</gene>
<dbReference type="EMBL" id="VUJU01001421">
    <property type="protein sequence ID" value="KAF0765341.1"/>
    <property type="molecule type" value="Genomic_DNA"/>
</dbReference>
<organism evidence="1 2">
    <name type="scientific">Aphis craccivora</name>
    <name type="common">Cowpea aphid</name>
    <dbReference type="NCBI Taxonomy" id="307492"/>
    <lineage>
        <taxon>Eukaryota</taxon>
        <taxon>Metazoa</taxon>
        <taxon>Ecdysozoa</taxon>
        <taxon>Arthropoda</taxon>
        <taxon>Hexapoda</taxon>
        <taxon>Insecta</taxon>
        <taxon>Pterygota</taxon>
        <taxon>Neoptera</taxon>
        <taxon>Paraneoptera</taxon>
        <taxon>Hemiptera</taxon>
        <taxon>Sternorrhyncha</taxon>
        <taxon>Aphidomorpha</taxon>
        <taxon>Aphidoidea</taxon>
        <taxon>Aphididae</taxon>
        <taxon>Aphidini</taxon>
        <taxon>Aphis</taxon>
        <taxon>Aphis</taxon>
    </lineage>
</organism>
<dbReference type="GO" id="GO:0006281">
    <property type="term" value="P:DNA repair"/>
    <property type="evidence" value="ECO:0007669"/>
    <property type="project" value="UniProtKB-ARBA"/>
</dbReference>
<protein>
    <submittedName>
        <fullName evidence="1">SWIM-type domain-containing protein</fullName>
    </submittedName>
</protein>
<proteinExistence type="predicted"/>
<reference evidence="1 2" key="1">
    <citation type="submission" date="2019-08" db="EMBL/GenBank/DDBJ databases">
        <title>Whole genome of Aphis craccivora.</title>
        <authorList>
            <person name="Voronova N.V."/>
            <person name="Shulinski R.S."/>
            <person name="Bandarenka Y.V."/>
            <person name="Zhorov D.G."/>
            <person name="Warner D."/>
        </authorList>
    </citation>
    <scope>NUCLEOTIDE SEQUENCE [LARGE SCALE GENOMIC DNA]</scope>
    <source>
        <strain evidence="1">180601</strain>
        <tissue evidence="1">Whole Body</tissue>
    </source>
</reference>
<name>A0A6G0Z4J8_APHCR</name>
<dbReference type="Proteomes" id="UP000478052">
    <property type="component" value="Unassembled WGS sequence"/>
</dbReference>
<accession>A0A6G0Z4J8</accession>
<dbReference type="SUPFAM" id="SSF52980">
    <property type="entry name" value="Restriction endonuclease-like"/>
    <property type="match status" value="1"/>
</dbReference>
<dbReference type="InterPro" id="IPR011335">
    <property type="entry name" value="Restrct_endonuc-II-like"/>
</dbReference>
<keyword evidence="2" id="KW-1185">Reference proteome</keyword>
<dbReference type="AlphaFoldDB" id="A0A6G0Z4J8"/>
<evidence type="ECO:0000313" key="2">
    <source>
        <dbReference type="Proteomes" id="UP000478052"/>
    </source>
</evidence>
<dbReference type="Gene3D" id="3.90.320.10">
    <property type="match status" value="1"/>
</dbReference>